<dbReference type="RefSeq" id="WP_189568574.1">
    <property type="nucleotide sequence ID" value="NZ_BMXI01000004.1"/>
</dbReference>
<evidence type="ECO:0000313" key="3">
    <source>
        <dbReference type="Proteomes" id="UP000644507"/>
    </source>
</evidence>
<organism evidence="2 3">
    <name type="scientific">Roseibacillus persicicus</name>
    <dbReference type="NCBI Taxonomy" id="454148"/>
    <lineage>
        <taxon>Bacteria</taxon>
        <taxon>Pseudomonadati</taxon>
        <taxon>Verrucomicrobiota</taxon>
        <taxon>Verrucomicrobiia</taxon>
        <taxon>Verrucomicrobiales</taxon>
        <taxon>Verrucomicrobiaceae</taxon>
        <taxon>Roseibacillus</taxon>
    </lineage>
</organism>
<protein>
    <submittedName>
        <fullName evidence="2">Uncharacterized protein</fullName>
    </submittedName>
</protein>
<reference evidence="2" key="2">
    <citation type="submission" date="2020-09" db="EMBL/GenBank/DDBJ databases">
        <authorList>
            <person name="Sun Q."/>
            <person name="Kim S."/>
        </authorList>
    </citation>
    <scope>NUCLEOTIDE SEQUENCE</scope>
    <source>
        <strain evidence="2">KCTC 12988</strain>
    </source>
</reference>
<proteinExistence type="predicted"/>
<reference evidence="2" key="1">
    <citation type="journal article" date="2014" name="Int. J. Syst. Evol. Microbiol.">
        <title>Complete genome sequence of Corynebacterium casei LMG S-19264T (=DSM 44701T), isolated from a smear-ripened cheese.</title>
        <authorList>
            <consortium name="US DOE Joint Genome Institute (JGI-PGF)"/>
            <person name="Walter F."/>
            <person name="Albersmeier A."/>
            <person name="Kalinowski J."/>
            <person name="Ruckert C."/>
        </authorList>
    </citation>
    <scope>NUCLEOTIDE SEQUENCE</scope>
    <source>
        <strain evidence="2">KCTC 12988</strain>
    </source>
</reference>
<gene>
    <name evidence="2" type="ORF">GCM10007100_13150</name>
</gene>
<name>A0A918WI57_9BACT</name>
<evidence type="ECO:0000313" key="2">
    <source>
        <dbReference type="EMBL" id="GHC48608.1"/>
    </source>
</evidence>
<keyword evidence="1" id="KW-0732">Signal</keyword>
<keyword evidence="3" id="KW-1185">Reference proteome</keyword>
<sequence length="1806" mass="194208">MKRLTLLFSLFAAALSHGAVNETISTVTINSGPYVIASDASREGLDRDKISVRVDFSYVSNSGGVESTDFRIDLQVREAGTNALVSTDQGIPFSVNAGTITTNDFRTRTITPTSTLVPWKNYYVRVGLFEQTTGSTYVLQDSLDTTAQQFLHFENTDNSDTEVNVLGEITSIDWDRRWALQTHTDPEKQKFKATANITLHRYDDYLETVPDEHLIGCKVTYELREEGSNNLIAVADDDANFGRNMDEFHYTGSVQEPYTREVIKEFTFKPTTQLASLSSTYYVRVSLSHEEVEDSSIYLDDQQNVSSSSEILHHFNGQLVGVNDGNSVNLIMDSLDNADDRVNDQIIGGKLFSIVTNPAGTIEGYPNYTFAATREYFVHLYDDGHAELEDLSFPIDITIPLQGLIGSVNLIRFTRSNMYFDGNGVHADISLILPAGLGVHNQSPENTQPKVYQSTLDAGTRLMTTTLTPTAANILFVHPSGAKYTLVEEIKPIAITSASILWDVAEGAIQPGGAITVQYIRDHEEQVLASSPLPAGDKFYRSNENYYKHVTGVTAQLPTPKIEPSTLGTAELSIELEIEAGDFHSHFPYDAELSWADPSVLAIENDLPVPTDSSLDNPGNLSVSFARDCADAAAMGCGAIGLATAKITPTADLAFTLDGGLSTGGDLVQLSSRRDVVMGYIDALSSSTVTYAHDSTIFANGRFLMAGHFISGKEQGLDLKNGPGRILSSGFSANDTSVDERPGTPEYLAGLADYPGMNYRVADEASVSAVSTIGGVTTPSYTLSNRAKYYTRLSGVSGIHEPSANPFTGPVQIYGYDFDFTAFGFSFLSSEVHESITAGSMDVPYPSEFTLAFDPLYLNCLGALTTAEIDGGTLEDDLDFWQAPFVASAAQFEPPAGGECDPSEAYLTLGVTAYASNFSTALAGKLGFKADGNLTTLQDSDNGTGPEGVDSRLSLTSNAYIDGPGDERYHFTPIADAYFDNFSLAENQSADVGLLNLHGQLDVSFFESPIVHVQTGAKPDNTTDLIYMLGGWTEAGIRTEDSADFDPNNRGRPASGTLANYRSATSADHQIHAVHDWLNVVDFDYALQWSTASRSFKSIAPKTNDLMVLTTENELTYLSAENAELDFGASLDLGIPEINLSSLAINAIDESTGVLEALTQSLAQEATDVLLEGLDAGESLLNDRLDELFDELFESAIDPVIEDFYHVLAAANGDPVAMQNAIDTFTNTNGPGTLYYALRNLTGSPGDSGSLADSVDHSLAQVQAAIRAVIGQVQFDNSSEVILGNPTLTVPEDTVIAAGSTAVEGLFARTDADGNGTPDELGYEIAKVLVIALLEELAPEIADNLSAVLNAAAGALLAEVEDELISALEEVAPSIEAVKETLMEIHNTIGDIREELTLFEALEDAFAASSAEIFILLDSVESVAEEFIETVDLTEYTEEEVKELLHIALRDQFDGSALIGEVRVILASYLYDLNASLNEGISSGFAQLNRMLTELVEDVMPVDSGLQNLLDDLASVGTAGKIDGYAHINGDALRTLRLDAEIELQLPDEFNIAGYFEINQLDSLGSDVCSYESDGEYAAEVKMGAVDIPARFLGGEPRFDIEGKFTFDTGSGFSLRGMGGSFEMTGGSLEFEAMEVTSLGAAAMFGIDENYMAAKVGLEFDSYQLAGGVFFGRTCSLEPLRLVDPDVENVLGDPPFTGIYAYGEAQIPIVSVGCLFSLSAKAGVGVFVFAEGPTVGGKMLVGASGRALCAVEVGGELTLIGAKVGNDFNFSGKGRVFGKVGVCPLCTEFNKSVTLTYKNDKWDYDY</sequence>
<dbReference type="Proteomes" id="UP000644507">
    <property type="component" value="Unassembled WGS sequence"/>
</dbReference>
<feature type="chain" id="PRO_5037391528" evidence="1">
    <location>
        <begin position="19"/>
        <end position="1806"/>
    </location>
</feature>
<comment type="caution">
    <text evidence="2">The sequence shown here is derived from an EMBL/GenBank/DDBJ whole genome shotgun (WGS) entry which is preliminary data.</text>
</comment>
<feature type="signal peptide" evidence="1">
    <location>
        <begin position="1"/>
        <end position="18"/>
    </location>
</feature>
<dbReference type="EMBL" id="BMXI01000004">
    <property type="protein sequence ID" value="GHC48608.1"/>
    <property type="molecule type" value="Genomic_DNA"/>
</dbReference>
<accession>A0A918WI57</accession>
<evidence type="ECO:0000256" key="1">
    <source>
        <dbReference type="SAM" id="SignalP"/>
    </source>
</evidence>